<feature type="transmembrane region" description="Helical" evidence="9">
    <location>
        <begin position="98"/>
        <end position="120"/>
    </location>
</feature>
<dbReference type="Proteomes" id="UP001181693">
    <property type="component" value="Unassembled WGS sequence"/>
</dbReference>
<sequence>MSKINKTQVNFFLFSGLTNDGTLVPFLFILFTLVYTLTVVGNSGMIALVHTTSRFHSPMYYFLSYLSMVDLCYSSVVTPKMLCDLWVEIKSISYNGCVIQLFFFAGLAVTEALLLSGMSYDRYAAICHPLRYNSIMTRKKCWGLVLLASSIGFLQSSVQTSCVFSLHYCGPNNIDHFYCDIPPILKLSCSKTFPCDTVTVFFTCSCGIGSVVTILISYCLIVASILGIKSAEGRQKAFSTCSSHIMCVSIFYGTVFFIYLRPPTAVFEKSDKVVSVFYSVMIPMLNPLIYSLRNQEVKKTLIETILKPY</sequence>
<evidence type="ECO:0000256" key="9">
    <source>
        <dbReference type="RuleBase" id="RU363047"/>
    </source>
</evidence>
<accession>A0AAV3AT75</accession>
<feature type="transmembrane region" description="Helical" evidence="9">
    <location>
        <begin position="238"/>
        <end position="260"/>
    </location>
</feature>
<dbReference type="FunFam" id="1.20.1070.10:FF:000003">
    <property type="entry name" value="Olfactory receptor"/>
    <property type="match status" value="1"/>
</dbReference>
<gene>
    <name evidence="11" type="ORF">GDO54_005800</name>
</gene>
<feature type="transmembrane region" description="Helical" evidence="9">
    <location>
        <begin position="23"/>
        <end position="48"/>
    </location>
</feature>
<keyword evidence="3 9" id="KW-1133">Transmembrane helix</keyword>
<feature type="transmembrane region" description="Helical" evidence="9">
    <location>
        <begin position="200"/>
        <end position="226"/>
    </location>
</feature>
<dbReference type="EMBL" id="DYDO01000002">
    <property type="protein sequence ID" value="DBA29739.1"/>
    <property type="molecule type" value="Genomic_DNA"/>
</dbReference>
<evidence type="ECO:0000313" key="11">
    <source>
        <dbReference type="EMBL" id="DBA29739.1"/>
    </source>
</evidence>
<keyword evidence="7 8" id="KW-0807">Transducer</keyword>
<organism evidence="11 12">
    <name type="scientific">Pyxicephalus adspersus</name>
    <name type="common">African bullfrog</name>
    <dbReference type="NCBI Taxonomy" id="30357"/>
    <lineage>
        <taxon>Eukaryota</taxon>
        <taxon>Metazoa</taxon>
        <taxon>Chordata</taxon>
        <taxon>Craniata</taxon>
        <taxon>Vertebrata</taxon>
        <taxon>Euteleostomi</taxon>
        <taxon>Amphibia</taxon>
        <taxon>Batrachia</taxon>
        <taxon>Anura</taxon>
        <taxon>Neobatrachia</taxon>
        <taxon>Ranoidea</taxon>
        <taxon>Pyxicephalidae</taxon>
        <taxon>Pyxicephalinae</taxon>
        <taxon>Pyxicephalus</taxon>
    </lineage>
</organism>
<keyword evidence="9" id="KW-1003">Cell membrane</keyword>
<keyword evidence="12" id="KW-1185">Reference proteome</keyword>
<dbReference type="GO" id="GO:0004930">
    <property type="term" value="F:G protein-coupled receptor activity"/>
    <property type="evidence" value="ECO:0007669"/>
    <property type="project" value="UniProtKB-KW"/>
</dbReference>
<dbReference type="CDD" id="cd15230">
    <property type="entry name" value="7tmA_OR5-like"/>
    <property type="match status" value="1"/>
</dbReference>
<dbReference type="InterPro" id="IPR000276">
    <property type="entry name" value="GPCR_Rhodpsn"/>
</dbReference>
<evidence type="ECO:0000256" key="6">
    <source>
        <dbReference type="ARBA" id="ARBA00023170"/>
    </source>
</evidence>
<evidence type="ECO:0000256" key="2">
    <source>
        <dbReference type="ARBA" id="ARBA00022692"/>
    </source>
</evidence>
<proteinExistence type="inferred from homology"/>
<keyword evidence="5 9" id="KW-0472">Membrane</keyword>
<feature type="transmembrane region" description="Helical" evidence="9">
    <location>
        <begin position="272"/>
        <end position="292"/>
    </location>
</feature>
<feature type="transmembrane region" description="Helical" evidence="9">
    <location>
        <begin position="141"/>
        <end position="158"/>
    </location>
</feature>
<evidence type="ECO:0000256" key="5">
    <source>
        <dbReference type="ARBA" id="ARBA00023136"/>
    </source>
</evidence>
<dbReference type="PANTHER" id="PTHR48018">
    <property type="entry name" value="OLFACTORY RECEPTOR"/>
    <property type="match status" value="1"/>
</dbReference>
<comment type="similarity">
    <text evidence="8">Belongs to the G-protein coupled receptor 1 family.</text>
</comment>
<dbReference type="PROSITE" id="PS00237">
    <property type="entry name" value="G_PROTEIN_RECEP_F1_1"/>
    <property type="match status" value="1"/>
</dbReference>
<comment type="subcellular location">
    <subcellularLocation>
        <location evidence="9">Cell membrane</location>
        <topology evidence="9">Multi-pass membrane protein</topology>
    </subcellularLocation>
    <subcellularLocation>
        <location evidence="1">Membrane</location>
        <topology evidence="1">Multi-pass membrane protein</topology>
    </subcellularLocation>
</comment>
<keyword evidence="4 8" id="KW-0297">G-protein coupled receptor</keyword>
<dbReference type="GO" id="GO:0005886">
    <property type="term" value="C:plasma membrane"/>
    <property type="evidence" value="ECO:0007669"/>
    <property type="project" value="UniProtKB-SubCell"/>
</dbReference>
<keyword evidence="9" id="KW-0552">Olfaction</keyword>
<keyword evidence="2 8" id="KW-0812">Transmembrane</keyword>
<name>A0AAV3AT75_PYXAD</name>
<dbReference type="InterPro" id="IPR000725">
    <property type="entry name" value="Olfact_rcpt"/>
</dbReference>
<protein>
    <recommendedName>
        <fullName evidence="9">Olfactory receptor</fullName>
    </recommendedName>
</protein>
<dbReference type="Pfam" id="PF13853">
    <property type="entry name" value="7tm_4"/>
    <property type="match status" value="1"/>
</dbReference>
<evidence type="ECO:0000256" key="8">
    <source>
        <dbReference type="RuleBase" id="RU000688"/>
    </source>
</evidence>
<keyword evidence="6 8" id="KW-0675">Receptor</keyword>
<evidence type="ECO:0000256" key="7">
    <source>
        <dbReference type="ARBA" id="ARBA00023224"/>
    </source>
</evidence>
<feature type="transmembrane region" description="Helical" evidence="9">
    <location>
        <begin position="60"/>
        <end position="78"/>
    </location>
</feature>
<evidence type="ECO:0000256" key="1">
    <source>
        <dbReference type="ARBA" id="ARBA00004141"/>
    </source>
</evidence>
<dbReference type="AlphaFoldDB" id="A0AAV3AT75"/>
<reference evidence="11" key="1">
    <citation type="thesis" date="2020" institute="ProQuest LLC" country="789 East Eisenhower Parkway, Ann Arbor, MI, USA">
        <title>Comparative Genomics and Chromosome Evolution.</title>
        <authorList>
            <person name="Mudd A.B."/>
        </authorList>
    </citation>
    <scope>NUCLEOTIDE SEQUENCE</scope>
    <source>
        <strain evidence="11">1538</strain>
        <tissue evidence="11">Blood</tissue>
    </source>
</reference>
<evidence type="ECO:0000256" key="4">
    <source>
        <dbReference type="ARBA" id="ARBA00023040"/>
    </source>
</evidence>
<comment type="caution">
    <text evidence="11">The sequence shown here is derived from an EMBL/GenBank/DDBJ whole genome shotgun (WGS) entry which is preliminary data.</text>
</comment>
<dbReference type="PROSITE" id="PS50262">
    <property type="entry name" value="G_PROTEIN_RECEP_F1_2"/>
    <property type="match status" value="1"/>
</dbReference>
<dbReference type="InterPro" id="IPR017452">
    <property type="entry name" value="GPCR_Rhodpsn_7TM"/>
</dbReference>
<evidence type="ECO:0000259" key="10">
    <source>
        <dbReference type="PROSITE" id="PS50262"/>
    </source>
</evidence>
<dbReference type="GO" id="GO:0004984">
    <property type="term" value="F:olfactory receptor activity"/>
    <property type="evidence" value="ECO:0007669"/>
    <property type="project" value="InterPro"/>
</dbReference>
<dbReference type="SUPFAM" id="SSF81321">
    <property type="entry name" value="Family A G protein-coupled receptor-like"/>
    <property type="match status" value="1"/>
</dbReference>
<keyword evidence="9" id="KW-0716">Sensory transduction</keyword>
<evidence type="ECO:0000256" key="3">
    <source>
        <dbReference type="ARBA" id="ARBA00022989"/>
    </source>
</evidence>
<dbReference type="PRINTS" id="PR00237">
    <property type="entry name" value="GPCRRHODOPSN"/>
</dbReference>
<evidence type="ECO:0000313" key="12">
    <source>
        <dbReference type="Proteomes" id="UP001181693"/>
    </source>
</evidence>
<dbReference type="Gene3D" id="1.20.1070.10">
    <property type="entry name" value="Rhodopsin 7-helix transmembrane proteins"/>
    <property type="match status" value="1"/>
</dbReference>
<feature type="domain" description="G-protein coupled receptors family 1 profile" evidence="10">
    <location>
        <begin position="41"/>
        <end position="290"/>
    </location>
</feature>
<dbReference type="PRINTS" id="PR00245">
    <property type="entry name" value="OLFACTORYR"/>
</dbReference>